<dbReference type="CDD" id="cd16922">
    <property type="entry name" value="HATPase_EvgS-ArcB-TorS-like"/>
    <property type="match status" value="1"/>
</dbReference>
<evidence type="ECO:0000259" key="18">
    <source>
        <dbReference type="PROSITE" id="PS50112"/>
    </source>
</evidence>
<dbReference type="Gene3D" id="3.30.565.10">
    <property type="entry name" value="Histidine kinase-like ATPase, C-terminal domain"/>
    <property type="match status" value="1"/>
</dbReference>
<evidence type="ECO:0000256" key="3">
    <source>
        <dbReference type="ARBA" id="ARBA00012438"/>
    </source>
</evidence>
<dbReference type="PROSITE" id="PS50110">
    <property type="entry name" value="RESPONSE_REGULATORY"/>
    <property type="match status" value="1"/>
</dbReference>
<dbReference type="NCBIfam" id="TIGR00229">
    <property type="entry name" value="sensory_box"/>
    <property type="match status" value="1"/>
</dbReference>
<dbReference type="SMART" id="SM00387">
    <property type="entry name" value="HATPase_c"/>
    <property type="match status" value="1"/>
</dbReference>
<feature type="transmembrane region" description="Helical" evidence="15">
    <location>
        <begin position="7"/>
        <end position="27"/>
    </location>
</feature>
<evidence type="ECO:0000256" key="6">
    <source>
        <dbReference type="ARBA" id="ARBA00022679"/>
    </source>
</evidence>
<evidence type="ECO:0000256" key="4">
    <source>
        <dbReference type="ARBA" id="ARBA00022475"/>
    </source>
</evidence>
<protein>
    <recommendedName>
        <fullName evidence="3">histidine kinase</fullName>
        <ecNumber evidence="3">2.7.13.3</ecNumber>
    </recommendedName>
</protein>
<feature type="domain" description="Response regulatory" evidence="17">
    <location>
        <begin position="706"/>
        <end position="825"/>
    </location>
</feature>
<keyword evidence="20" id="KW-1185">Reference proteome</keyword>
<name>A0ABS5CM63_9BACL</name>
<dbReference type="InterPro" id="IPR003594">
    <property type="entry name" value="HATPase_dom"/>
</dbReference>
<comment type="subcellular location">
    <subcellularLocation>
        <location evidence="2">Cell membrane</location>
        <topology evidence="2">Multi-pass membrane protein</topology>
    </subcellularLocation>
</comment>
<dbReference type="Pfam" id="PF00072">
    <property type="entry name" value="Response_reg"/>
    <property type="match status" value="1"/>
</dbReference>
<dbReference type="SUPFAM" id="SSF47384">
    <property type="entry name" value="Homodimeric domain of signal transducing histidine kinase"/>
    <property type="match status" value="1"/>
</dbReference>
<dbReference type="EC" id="2.7.13.3" evidence="3"/>
<evidence type="ECO:0000256" key="12">
    <source>
        <dbReference type="ARBA" id="ARBA00023012"/>
    </source>
</evidence>
<dbReference type="PANTHER" id="PTHR45339:SF1">
    <property type="entry name" value="HYBRID SIGNAL TRANSDUCTION HISTIDINE KINASE J"/>
    <property type="match status" value="1"/>
</dbReference>
<dbReference type="RefSeq" id="WP_210664131.1">
    <property type="nucleotide sequence ID" value="NZ_JAGKSP010000027.1"/>
</dbReference>
<dbReference type="Pfam" id="PF00512">
    <property type="entry name" value="HisKA"/>
    <property type="match status" value="1"/>
</dbReference>
<dbReference type="SMART" id="SM00091">
    <property type="entry name" value="PAS"/>
    <property type="match status" value="2"/>
</dbReference>
<dbReference type="PRINTS" id="PR00344">
    <property type="entry name" value="BCTRLSENSOR"/>
</dbReference>
<dbReference type="InterPro" id="IPR000014">
    <property type="entry name" value="PAS"/>
</dbReference>
<evidence type="ECO:0000256" key="1">
    <source>
        <dbReference type="ARBA" id="ARBA00000085"/>
    </source>
</evidence>
<reference evidence="19 20" key="1">
    <citation type="submission" date="2021-04" db="EMBL/GenBank/DDBJ databases">
        <title>Paenibacillus sp. DLE-14 whole genome sequence.</title>
        <authorList>
            <person name="Ham Y.J."/>
        </authorList>
    </citation>
    <scope>NUCLEOTIDE SEQUENCE [LARGE SCALE GENOMIC DNA]</scope>
    <source>
        <strain evidence="19 20">DLE-14</strain>
    </source>
</reference>
<keyword evidence="5 14" id="KW-0597">Phosphoprotein</keyword>
<keyword evidence="8" id="KW-0547">Nucleotide-binding</keyword>
<feature type="transmembrane region" description="Helical" evidence="15">
    <location>
        <begin position="163"/>
        <end position="181"/>
    </location>
</feature>
<dbReference type="CDD" id="cd17546">
    <property type="entry name" value="REC_hyHK_CKI1_RcsC-like"/>
    <property type="match status" value="1"/>
</dbReference>
<feature type="domain" description="Histidine kinase" evidence="16">
    <location>
        <begin position="447"/>
        <end position="669"/>
    </location>
</feature>
<evidence type="ECO:0000256" key="11">
    <source>
        <dbReference type="ARBA" id="ARBA00022989"/>
    </source>
</evidence>
<dbReference type="Gene3D" id="3.40.50.2300">
    <property type="match status" value="1"/>
</dbReference>
<dbReference type="InterPro" id="IPR005467">
    <property type="entry name" value="His_kinase_dom"/>
</dbReference>
<comment type="caution">
    <text evidence="19">The sequence shown here is derived from an EMBL/GenBank/DDBJ whole genome shotgun (WGS) entry which is preliminary data.</text>
</comment>
<keyword evidence="7 15" id="KW-0812">Transmembrane</keyword>
<dbReference type="Pfam" id="PF08448">
    <property type="entry name" value="PAS_4"/>
    <property type="match status" value="1"/>
</dbReference>
<dbReference type="Pfam" id="PF02518">
    <property type="entry name" value="HATPase_c"/>
    <property type="match status" value="1"/>
</dbReference>
<evidence type="ECO:0000313" key="19">
    <source>
        <dbReference type="EMBL" id="MBP3966960.1"/>
    </source>
</evidence>
<dbReference type="PROSITE" id="PS50109">
    <property type="entry name" value="HIS_KIN"/>
    <property type="match status" value="1"/>
</dbReference>
<accession>A0ABS5CM63</accession>
<evidence type="ECO:0000256" key="8">
    <source>
        <dbReference type="ARBA" id="ARBA00022741"/>
    </source>
</evidence>
<feature type="transmembrane region" description="Helical" evidence="15">
    <location>
        <begin position="39"/>
        <end position="61"/>
    </location>
</feature>
<dbReference type="SUPFAM" id="SSF52172">
    <property type="entry name" value="CheY-like"/>
    <property type="match status" value="1"/>
</dbReference>
<dbReference type="CDD" id="cd00130">
    <property type="entry name" value="PAS"/>
    <property type="match status" value="1"/>
</dbReference>
<dbReference type="SUPFAM" id="SSF55785">
    <property type="entry name" value="PYP-like sensor domain (PAS domain)"/>
    <property type="match status" value="2"/>
</dbReference>
<comment type="catalytic activity">
    <reaction evidence="1">
        <text>ATP + protein L-histidine = ADP + protein N-phospho-L-histidine.</text>
        <dbReference type="EC" id="2.7.13.3"/>
    </reaction>
</comment>
<dbReference type="InterPro" id="IPR003661">
    <property type="entry name" value="HisK_dim/P_dom"/>
</dbReference>
<dbReference type="Pfam" id="PF07694">
    <property type="entry name" value="5TM-5TMR_LYT"/>
    <property type="match status" value="1"/>
</dbReference>
<dbReference type="InterPro" id="IPR035965">
    <property type="entry name" value="PAS-like_dom_sf"/>
</dbReference>
<evidence type="ECO:0000256" key="2">
    <source>
        <dbReference type="ARBA" id="ARBA00004651"/>
    </source>
</evidence>
<evidence type="ECO:0000256" key="14">
    <source>
        <dbReference type="PROSITE-ProRule" id="PRU00169"/>
    </source>
</evidence>
<dbReference type="InterPro" id="IPR004358">
    <property type="entry name" value="Sig_transdc_His_kin-like_C"/>
</dbReference>
<proteinExistence type="predicted"/>
<keyword evidence="10" id="KW-0067">ATP-binding</keyword>
<dbReference type="InterPro" id="IPR036890">
    <property type="entry name" value="HATPase_C_sf"/>
</dbReference>
<dbReference type="EMBL" id="JAGKSP010000027">
    <property type="protein sequence ID" value="MBP3966960.1"/>
    <property type="molecule type" value="Genomic_DNA"/>
</dbReference>
<dbReference type="InterPro" id="IPR011620">
    <property type="entry name" value="Sig_transdc_His_kinase_LytS_TM"/>
</dbReference>
<keyword evidence="11 15" id="KW-1133">Transmembrane helix</keyword>
<dbReference type="SUPFAM" id="SSF55874">
    <property type="entry name" value="ATPase domain of HSP90 chaperone/DNA topoisomerase II/histidine kinase"/>
    <property type="match status" value="1"/>
</dbReference>
<dbReference type="CDD" id="cd00082">
    <property type="entry name" value="HisKA"/>
    <property type="match status" value="1"/>
</dbReference>
<dbReference type="InterPro" id="IPR001789">
    <property type="entry name" value="Sig_transdc_resp-reg_receiver"/>
</dbReference>
<dbReference type="InterPro" id="IPR011006">
    <property type="entry name" value="CheY-like_superfamily"/>
</dbReference>
<organism evidence="19 20">
    <name type="scientific">Paenibacillus lignilyticus</name>
    <dbReference type="NCBI Taxonomy" id="1172615"/>
    <lineage>
        <taxon>Bacteria</taxon>
        <taxon>Bacillati</taxon>
        <taxon>Bacillota</taxon>
        <taxon>Bacilli</taxon>
        <taxon>Bacillales</taxon>
        <taxon>Paenibacillaceae</taxon>
        <taxon>Paenibacillus</taxon>
    </lineage>
</organism>
<feature type="modified residue" description="4-aspartylphosphate" evidence="14">
    <location>
        <position position="758"/>
    </location>
</feature>
<evidence type="ECO:0000256" key="13">
    <source>
        <dbReference type="ARBA" id="ARBA00023136"/>
    </source>
</evidence>
<dbReference type="Proteomes" id="UP000673394">
    <property type="component" value="Unassembled WGS sequence"/>
</dbReference>
<evidence type="ECO:0000256" key="10">
    <source>
        <dbReference type="ARBA" id="ARBA00022840"/>
    </source>
</evidence>
<keyword evidence="12" id="KW-0902">Two-component regulatory system</keyword>
<dbReference type="PROSITE" id="PS50112">
    <property type="entry name" value="PAS"/>
    <property type="match status" value="1"/>
</dbReference>
<keyword evidence="6" id="KW-0808">Transferase</keyword>
<evidence type="ECO:0000313" key="20">
    <source>
        <dbReference type="Proteomes" id="UP000673394"/>
    </source>
</evidence>
<sequence length="827" mass="93263">MTPFIRDLIVNTSILFVFTFLSGQLFTRLGKARKPSWRYQVHVGVLHGAFGIILIFSGIHVQSNVVLDVRNIAIFMSALYGGPIAVTVTSAITVLFRTIEDPSAFTVVFTVAACISVGSAIIAAKVRSYVLKWTVFLIYLEVFFFIDFYVVFDLPFLPRVAPYLLINLLGGILAAYLLHYFRRNRSLNHRIKEMQQELHGILRLQSGFTFKITNESGTYRFTLAEGQLLEEMGMTPEDFVGKPIEEVSLFAFLQRNLTDVAITEKLTCEAVVAAFHLLITVCPVREEGTVREWIGSVMDITERKRAEQQVTEKEERYRTLVENSQDFILSFHPDGTIASVNQKMCEELQLQRDQIVGHKLTDILLDGYLEEWERSFQQAIEERKTQELEVRQVQPKQNKIYSLTLSPYYDYFHEVKGVTVTIHDNTELYQRKAADESNQAKSHFLATMSHEIRTPLSGIIGLNGLLMKTDLTPIQQNYVSRMGSASDALMVIINDILDFSKIEAGKIELERIPISLHGFLDKLMHMTSLMVEGKPITRIFDVSEDCPDRIMGDPLRLEQVMLNLCSNASKFTDRGFIRVAVEVETAASKSNKMLRFSVQDTGIGISEAQLPLLFRSFTQADSSTSRKYGGTGLGLAICKLLVETMGGQLEVISEQRKGSTFSFVVPLEELATDRDDLIGLSGIAAAMAAENVEEQGDQPDRQLKGRILLVEDNEINQIIAREILTGSHYDIEVASNGYEALQVLEQSEPGQWDAILMDIHMPEMDGCEATRHIRANPRFQHLPIIALTADVFSDNHQLYYQAGIDDITTKPFIKAQLLAALDKWLRK</sequence>
<dbReference type="Pfam" id="PF13426">
    <property type="entry name" value="PAS_9"/>
    <property type="match status" value="1"/>
</dbReference>
<evidence type="ECO:0000256" key="7">
    <source>
        <dbReference type="ARBA" id="ARBA00022692"/>
    </source>
</evidence>
<dbReference type="InterPro" id="IPR013656">
    <property type="entry name" value="PAS_4"/>
</dbReference>
<evidence type="ECO:0000256" key="9">
    <source>
        <dbReference type="ARBA" id="ARBA00022777"/>
    </source>
</evidence>
<dbReference type="Gene3D" id="1.10.287.130">
    <property type="match status" value="1"/>
</dbReference>
<keyword evidence="13 15" id="KW-0472">Membrane</keyword>
<dbReference type="SMART" id="SM00388">
    <property type="entry name" value="HisKA"/>
    <property type="match status" value="1"/>
</dbReference>
<evidence type="ECO:0000256" key="5">
    <source>
        <dbReference type="ARBA" id="ARBA00022553"/>
    </source>
</evidence>
<keyword evidence="9" id="KW-0418">Kinase</keyword>
<feature type="transmembrane region" description="Helical" evidence="15">
    <location>
        <begin position="73"/>
        <end position="96"/>
    </location>
</feature>
<keyword evidence="4" id="KW-1003">Cell membrane</keyword>
<dbReference type="SMART" id="SM00448">
    <property type="entry name" value="REC"/>
    <property type="match status" value="1"/>
</dbReference>
<dbReference type="PANTHER" id="PTHR45339">
    <property type="entry name" value="HYBRID SIGNAL TRANSDUCTION HISTIDINE KINASE J"/>
    <property type="match status" value="1"/>
</dbReference>
<evidence type="ECO:0000259" key="17">
    <source>
        <dbReference type="PROSITE" id="PS50110"/>
    </source>
</evidence>
<gene>
    <name evidence="19" type="ORF">I8J30_30195</name>
</gene>
<dbReference type="Gene3D" id="3.30.450.20">
    <property type="entry name" value="PAS domain"/>
    <property type="match status" value="2"/>
</dbReference>
<dbReference type="InterPro" id="IPR036097">
    <property type="entry name" value="HisK_dim/P_sf"/>
</dbReference>
<evidence type="ECO:0000259" key="16">
    <source>
        <dbReference type="PROSITE" id="PS50109"/>
    </source>
</evidence>
<evidence type="ECO:0000256" key="15">
    <source>
        <dbReference type="SAM" id="Phobius"/>
    </source>
</evidence>
<feature type="transmembrane region" description="Helical" evidence="15">
    <location>
        <begin position="130"/>
        <end position="151"/>
    </location>
</feature>
<feature type="transmembrane region" description="Helical" evidence="15">
    <location>
        <begin position="102"/>
        <end position="123"/>
    </location>
</feature>
<feature type="domain" description="PAS" evidence="18">
    <location>
        <begin position="313"/>
        <end position="383"/>
    </location>
</feature>